<protein>
    <submittedName>
        <fullName evidence="1">Uncharacterized protein</fullName>
    </submittedName>
</protein>
<dbReference type="AlphaFoldDB" id="A0A2H9TAF7"/>
<name>A0A2H9TAF7_9ZZZZ</name>
<proteinExistence type="predicted"/>
<evidence type="ECO:0000313" key="1">
    <source>
        <dbReference type="EMBL" id="PJE80231.1"/>
    </source>
</evidence>
<dbReference type="EMBL" id="NSIT01000025">
    <property type="protein sequence ID" value="PJE80231.1"/>
    <property type="molecule type" value="Genomic_DNA"/>
</dbReference>
<gene>
    <name evidence="1" type="ORF">CI610_00758</name>
</gene>
<comment type="caution">
    <text evidence="1">The sequence shown here is derived from an EMBL/GenBank/DDBJ whole genome shotgun (WGS) entry which is preliminary data.</text>
</comment>
<organism evidence="1">
    <name type="scientific">invertebrate metagenome</name>
    <dbReference type="NCBI Taxonomy" id="1711999"/>
    <lineage>
        <taxon>unclassified sequences</taxon>
        <taxon>metagenomes</taxon>
        <taxon>organismal metagenomes</taxon>
    </lineage>
</organism>
<reference evidence="1" key="1">
    <citation type="journal article" date="2017" name="Appl. Environ. Microbiol.">
        <title>Molecular characterization of an Endozoicomonas-like organism causing infection in king scallop Pecten maximus L.</title>
        <authorList>
            <person name="Cano I."/>
            <person name="van Aerle R."/>
            <person name="Ross S."/>
            <person name="Verner-Jeffreys D.W."/>
            <person name="Paley R.K."/>
            <person name="Rimmer G."/>
            <person name="Ryder D."/>
            <person name="Hooper P."/>
            <person name="Stone D."/>
            <person name="Feist S.W."/>
        </authorList>
    </citation>
    <scope>NUCLEOTIDE SEQUENCE</scope>
</reference>
<accession>A0A2H9TAF7</accession>
<sequence length="63" mass="7261">MPTVLQMLEYLERLGINITDFVDQSAVKAEYLRKIYRLDSREKLINSQGVLTGKASNPRHLVQ</sequence>